<reference evidence="3 4" key="1">
    <citation type="submission" date="2024-05" db="EMBL/GenBank/DDBJ databases">
        <title>A draft genome resource for the thread blight pathogen Marasmius tenuissimus strain MS-2.</title>
        <authorList>
            <person name="Yulfo-Soto G.E."/>
            <person name="Baruah I.K."/>
            <person name="Amoako-Attah I."/>
            <person name="Bukari Y."/>
            <person name="Meinhardt L.W."/>
            <person name="Bailey B.A."/>
            <person name="Cohen S.P."/>
        </authorList>
    </citation>
    <scope>NUCLEOTIDE SEQUENCE [LARGE SCALE GENOMIC DNA]</scope>
    <source>
        <strain evidence="3 4">MS-2</strain>
    </source>
</reference>
<name>A0ABR2ZZC1_9AGAR</name>
<dbReference type="Pfam" id="PF07714">
    <property type="entry name" value="PK_Tyr_Ser-Thr"/>
    <property type="match status" value="1"/>
</dbReference>
<evidence type="ECO:0000256" key="1">
    <source>
        <dbReference type="SAM" id="MobiDB-lite"/>
    </source>
</evidence>
<dbReference type="SUPFAM" id="SSF56112">
    <property type="entry name" value="Protein kinase-like (PK-like)"/>
    <property type="match status" value="1"/>
</dbReference>
<accession>A0ABR2ZZC1</accession>
<organism evidence="3 4">
    <name type="scientific">Marasmius tenuissimus</name>
    <dbReference type="NCBI Taxonomy" id="585030"/>
    <lineage>
        <taxon>Eukaryota</taxon>
        <taxon>Fungi</taxon>
        <taxon>Dikarya</taxon>
        <taxon>Basidiomycota</taxon>
        <taxon>Agaricomycotina</taxon>
        <taxon>Agaricomycetes</taxon>
        <taxon>Agaricomycetidae</taxon>
        <taxon>Agaricales</taxon>
        <taxon>Marasmiineae</taxon>
        <taxon>Marasmiaceae</taxon>
        <taxon>Marasmius</taxon>
    </lineage>
</organism>
<feature type="region of interest" description="Disordered" evidence="1">
    <location>
        <begin position="1"/>
        <end position="69"/>
    </location>
</feature>
<evidence type="ECO:0000259" key="2">
    <source>
        <dbReference type="PROSITE" id="PS50011"/>
    </source>
</evidence>
<evidence type="ECO:0000313" key="3">
    <source>
        <dbReference type="EMBL" id="KAL0066404.1"/>
    </source>
</evidence>
<dbReference type="PANTHER" id="PTHR48007:SF4">
    <property type="entry name" value="LEUCINE-RICH REPEAT RECEPTOR-LIKE PROTEIN KINASE PXC1"/>
    <property type="match status" value="1"/>
</dbReference>
<keyword evidence="4" id="KW-1185">Reference proteome</keyword>
<sequence>MTQATGTPPPLHFTNSFSGGKNNNNFYTGTQNINEGRDMNMNTGGGTMNINSYSSKDEDEEDEEEDKPFSEKMLKIELRAFNRQRSKLNETELKEIDGQDYLDKWQRMIISDLPGKIIPSADKLALLDAMFLLSQISGLAPKCLRIQDIGIQDLAPVPDIQFADVEFFKGKIGDLDVSVKAPKKQPRPDNKQLGLKGVATGLVYLHNQKVVHGDLSAFNILIDSAGIPYIGDLGLPQLLGKASDKSEDVYRFGRLAFELFGGTSLKGKDGPRRPLGVSNPMWEVVKKCLSTTPSSRPPASDIAEALSRYTNPITA</sequence>
<dbReference type="InterPro" id="IPR046959">
    <property type="entry name" value="PRK1-6/SRF4-like"/>
</dbReference>
<dbReference type="Proteomes" id="UP001437256">
    <property type="component" value="Unassembled WGS sequence"/>
</dbReference>
<dbReference type="PROSITE" id="PS50011">
    <property type="entry name" value="PROTEIN_KINASE_DOM"/>
    <property type="match status" value="1"/>
</dbReference>
<gene>
    <name evidence="3" type="ORF">AAF712_006446</name>
</gene>
<comment type="caution">
    <text evidence="3">The sequence shown here is derived from an EMBL/GenBank/DDBJ whole genome shotgun (WGS) entry which is preliminary data.</text>
</comment>
<dbReference type="PANTHER" id="PTHR48007">
    <property type="entry name" value="LEUCINE-RICH REPEAT RECEPTOR-LIKE PROTEIN KINASE PXC1"/>
    <property type="match status" value="1"/>
</dbReference>
<dbReference type="EMBL" id="JBBXMP010000035">
    <property type="protein sequence ID" value="KAL0066404.1"/>
    <property type="molecule type" value="Genomic_DNA"/>
</dbReference>
<evidence type="ECO:0000313" key="4">
    <source>
        <dbReference type="Proteomes" id="UP001437256"/>
    </source>
</evidence>
<feature type="domain" description="Protein kinase" evidence="2">
    <location>
        <begin position="37"/>
        <end position="315"/>
    </location>
</feature>
<feature type="compositionally biased region" description="Acidic residues" evidence="1">
    <location>
        <begin position="57"/>
        <end position="66"/>
    </location>
</feature>
<feature type="compositionally biased region" description="Low complexity" evidence="1">
    <location>
        <begin position="15"/>
        <end position="26"/>
    </location>
</feature>
<dbReference type="InterPro" id="IPR001245">
    <property type="entry name" value="Ser-Thr/Tyr_kinase_cat_dom"/>
</dbReference>
<protein>
    <recommendedName>
        <fullName evidence="2">Protein kinase domain-containing protein</fullName>
    </recommendedName>
</protein>
<dbReference type="Gene3D" id="1.10.510.10">
    <property type="entry name" value="Transferase(Phosphotransferase) domain 1"/>
    <property type="match status" value="2"/>
</dbReference>
<dbReference type="InterPro" id="IPR000719">
    <property type="entry name" value="Prot_kinase_dom"/>
</dbReference>
<dbReference type="InterPro" id="IPR011009">
    <property type="entry name" value="Kinase-like_dom_sf"/>
</dbReference>
<proteinExistence type="predicted"/>